<proteinExistence type="predicted"/>
<dbReference type="AlphaFoldDB" id="A0A645DSJ9"/>
<keyword evidence="1" id="KW-0472">Membrane</keyword>
<gene>
    <name evidence="2" type="ORF">SDC9_139426</name>
</gene>
<organism evidence="2">
    <name type="scientific">bioreactor metagenome</name>
    <dbReference type="NCBI Taxonomy" id="1076179"/>
    <lineage>
        <taxon>unclassified sequences</taxon>
        <taxon>metagenomes</taxon>
        <taxon>ecological metagenomes</taxon>
    </lineage>
</organism>
<accession>A0A645DSJ9</accession>
<evidence type="ECO:0000256" key="1">
    <source>
        <dbReference type="SAM" id="Phobius"/>
    </source>
</evidence>
<evidence type="ECO:0000313" key="2">
    <source>
        <dbReference type="EMBL" id="MPM92291.1"/>
    </source>
</evidence>
<sequence>MPFYVSTIAGIGFACLAVVVRINHHKINRAKRLSAIFGACAACFILYSVLTILLIGGIT</sequence>
<protein>
    <submittedName>
        <fullName evidence="2">Uncharacterized protein</fullName>
    </submittedName>
</protein>
<feature type="transmembrane region" description="Helical" evidence="1">
    <location>
        <begin position="35"/>
        <end position="58"/>
    </location>
</feature>
<keyword evidence="1" id="KW-1133">Transmembrane helix</keyword>
<reference evidence="2" key="1">
    <citation type="submission" date="2019-08" db="EMBL/GenBank/DDBJ databases">
        <authorList>
            <person name="Kucharzyk K."/>
            <person name="Murdoch R.W."/>
            <person name="Higgins S."/>
            <person name="Loffler F."/>
        </authorList>
    </citation>
    <scope>NUCLEOTIDE SEQUENCE</scope>
</reference>
<name>A0A645DSJ9_9ZZZZ</name>
<feature type="transmembrane region" description="Helical" evidence="1">
    <location>
        <begin position="6"/>
        <end position="23"/>
    </location>
</feature>
<keyword evidence="1" id="KW-0812">Transmembrane</keyword>
<dbReference type="EMBL" id="VSSQ01039246">
    <property type="protein sequence ID" value="MPM92291.1"/>
    <property type="molecule type" value="Genomic_DNA"/>
</dbReference>
<comment type="caution">
    <text evidence="2">The sequence shown here is derived from an EMBL/GenBank/DDBJ whole genome shotgun (WGS) entry which is preliminary data.</text>
</comment>